<dbReference type="Proteomes" id="UP000821837">
    <property type="component" value="Unassembled WGS sequence"/>
</dbReference>
<sequence>MSNGSHLLLSTHFGDQSGVNFPTDSGLDAVVAGVVYMFPGSYAVYSGIYTGPDVIRINALGAVSDLGKPEISGIYVKIGVRKNLKMFVFYADYGSAPVLAPFGELMNSGHDYVPRFSLNFNVRHVVIVSGSWLLVDDAPSSSPESLSGRFSVALVAHISSSLSAAVCP</sequence>
<gene>
    <name evidence="1" type="ORF">HPB52_014636</name>
</gene>
<comment type="caution">
    <text evidence="1">The sequence shown here is derived from an EMBL/GenBank/DDBJ whole genome shotgun (WGS) entry which is preliminary data.</text>
</comment>
<name>A0A9D4Q9G1_RHISA</name>
<protein>
    <submittedName>
        <fullName evidence="1">Uncharacterized protein</fullName>
    </submittedName>
</protein>
<evidence type="ECO:0000313" key="1">
    <source>
        <dbReference type="EMBL" id="KAH7969102.1"/>
    </source>
</evidence>
<proteinExistence type="predicted"/>
<dbReference type="AlphaFoldDB" id="A0A9D4Q9G1"/>
<organism evidence="1 2">
    <name type="scientific">Rhipicephalus sanguineus</name>
    <name type="common">Brown dog tick</name>
    <name type="synonym">Ixodes sanguineus</name>
    <dbReference type="NCBI Taxonomy" id="34632"/>
    <lineage>
        <taxon>Eukaryota</taxon>
        <taxon>Metazoa</taxon>
        <taxon>Ecdysozoa</taxon>
        <taxon>Arthropoda</taxon>
        <taxon>Chelicerata</taxon>
        <taxon>Arachnida</taxon>
        <taxon>Acari</taxon>
        <taxon>Parasitiformes</taxon>
        <taxon>Ixodida</taxon>
        <taxon>Ixodoidea</taxon>
        <taxon>Ixodidae</taxon>
        <taxon>Rhipicephalinae</taxon>
        <taxon>Rhipicephalus</taxon>
        <taxon>Rhipicephalus</taxon>
    </lineage>
</organism>
<keyword evidence="2" id="KW-1185">Reference proteome</keyword>
<dbReference type="EMBL" id="JABSTV010001248">
    <property type="protein sequence ID" value="KAH7969102.1"/>
    <property type="molecule type" value="Genomic_DNA"/>
</dbReference>
<evidence type="ECO:0000313" key="2">
    <source>
        <dbReference type="Proteomes" id="UP000821837"/>
    </source>
</evidence>
<reference evidence="1" key="2">
    <citation type="submission" date="2021-09" db="EMBL/GenBank/DDBJ databases">
        <authorList>
            <person name="Jia N."/>
            <person name="Wang J."/>
            <person name="Shi W."/>
            <person name="Du L."/>
            <person name="Sun Y."/>
            <person name="Zhan W."/>
            <person name="Jiang J."/>
            <person name="Wang Q."/>
            <person name="Zhang B."/>
            <person name="Ji P."/>
            <person name="Sakyi L.B."/>
            <person name="Cui X."/>
            <person name="Yuan T."/>
            <person name="Jiang B."/>
            <person name="Yang W."/>
            <person name="Lam T.T.-Y."/>
            <person name="Chang Q."/>
            <person name="Ding S."/>
            <person name="Wang X."/>
            <person name="Zhu J."/>
            <person name="Ruan X."/>
            <person name="Zhao L."/>
            <person name="Wei J."/>
            <person name="Que T."/>
            <person name="Du C."/>
            <person name="Cheng J."/>
            <person name="Dai P."/>
            <person name="Han X."/>
            <person name="Huang E."/>
            <person name="Gao Y."/>
            <person name="Liu J."/>
            <person name="Shao H."/>
            <person name="Ye R."/>
            <person name="Li L."/>
            <person name="Wei W."/>
            <person name="Wang X."/>
            <person name="Wang C."/>
            <person name="Huo Q."/>
            <person name="Li W."/>
            <person name="Guo W."/>
            <person name="Chen H."/>
            <person name="Chen S."/>
            <person name="Zhou L."/>
            <person name="Zhou L."/>
            <person name="Ni X."/>
            <person name="Tian J."/>
            <person name="Zhou Y."/>
            <person name="Sheng Y."/>
            <person name="Liu T."/>
            <person name="Pan Y."/>
            <person name="Xia L."/>
            <person name="Li J."/>
            <person name="Zhao F."/>
            <person name="Cao W."/>
        </authorList>
    </citation>
    <scope>NUCLEOTIDE SEQUENCE</scope>
    <source>
        <strain evidence="1">Rsan-2018</strain>
        <tissue evidence="1">Larvae</tissue>
    </source>
</reference>
<accession>A0A9D4Q9G1</accession>
<reference evidence="1" key="1">
    <citation type="journal article" date="2020" name="Cell">
        <title>Large-Scale Comparative Analyses of Tick Genomes Elucidate Their Genetic Diversity and Vector Capacities.</title>
        <authorList>
            <consortium name="Tick Genome and Microbiome Consortium (TIGMIC)"/>
            <person name="Jia N."/>
            <person name="Wang J."/>
            <person name="Shi W."/>
            <person name="Du L."/>
            <person name="Sun Y."/>
            <person name="Zhan W."/>
            <person name="Jiang J.F."/>
            <person name="Wang Q."/>
            <person name="Zhang B."/>
            <person name="Ji P."/>
            <person name="Bell-Sakyi L."/>
            <person name="Cui X.M."/>
            <person name="Yuan T.T."/>
            <person name="Jiang B.G."/>
            <person name="Yang W.F."/>
            <person name="Lam T.T."/>
            <person name="Chang Q.C."/>
            <person name="Ding S.J."/>
            <person name="Wang X.J."/>
            <person name="Zhu J.G."/>
            <person name="Ruan X.D."/>
            <person name="Zhao L."/>
            <person name="Wei J.T."/>
            <person name="Ye R.Z."/>
            <person name="Que T.C."/>
            <person name="Du C.H."/>
            <person name="Zhou Y.H."/>
            <person name="Cheng J.X."/>
            <person name="Dai P.F."/>
            <person name="Guo W.B."/>
            <person name="Han X.H."/>
            <person name="Huang E.J."/>
            <person name="Li L.F."/>
            <person name="Wei W."/>
            <person name="Gao Y.C."/>
            <person name="Liu J.Z."/>
            <person name="Shao H.Z."/>
            <person name="Wang X."/>
            <person name="Wang C.C."/>
            <person name="Yang T.C."/>
            <person name="Huo Q.B."/>
            <person name="Li W."/>
            <person name="Chen H.Y."/>
            <person name="Chen S.E."/>
            <person name="Zhou L.G."/>
            <person name="Ni X.B."/>
            <person name="Tian J.H."/>
            <person name="Sheng Y."/>
            <person name="Liu T."/>
            <person name="Pan Y.S."/>
            <person name="Xia L.Y."/>
            <person name="Li J."/>
            <person name="Zhao F."/>
            <person name="Cao W.C."/>
        </authorList>
    </citation>
    <scope>NUCLEOTIDE SEQUENCE</scope>
    <source>
        <strain evidence="1">Rsan-2018</strain>
    </source>
</reference>